<dbReference type="RefSeq" id="WP_092104107.1">
    <property type="nucleotide sequence ID" value="NZ_FOOT01000006.1"/>
</dbReference>
<dbReference type="STRING" id="1436961.SAMN05421739_106141"/>
<dbReference type="OrthoDB" id="706756at2"/>
<feature type="chain" id="PRO_5011738997" description="Membrane or secreted protein" evidence="1">
    <location>
        <begin position="26"/>
        <end position="268"/>
    </location>
</feature>
<dbReference type="AlphaFoldDB" id="A0A1I2XNX0"/>
<keyword evidence="3" id="KW-1185">Reference proteome</keyword>
<name>A0A1I2XNX0_9BACT</name>
<keyword evidence="1" id="KW-0732">Signal</keyword>
<organism evidence="2 3">
    <name type="scientific">Pontibacter chinhatensis</name>
    <dbReference type="NCBI Taxonomy" id="1436961"/>
    <lineage>
        <taxon>Bacteria</taxon>
        <taxon>Pseudomonadati</taxon>
        <taxon>Bacteroidota</taxon>
        <taxon>Cytophagia</taxon>
        <taxon>Cytophagales</taxon>
        <taxon>Hymenobacteraceae</taxon>
        <taxon>Pontibacter</taxon>
    </lineage>
</organism>
<evidence type="ECO:0000313" key="2">
    <source>
        <dbReference type="EMBL" id="SFH14739.1"/>
    </source>
</evidence>
<evidence type="ECO:0008006" key="4">
    <source>
        <dbReference type="Google" id="ProtNLM"/>
    </source>
</evidence>
<proteinExistence type="predicted"/>
<protein>
    <recommendedName>
        <fullName evidence="4">Membrane or secreted protein</fullName>
    </recommendedName>
</protein>
<gene>
    <name evidence="2" type="ORF">SAMN05421739_106141</name>
</gene>
<evidence type="ECO:0000313" key="3">
    <source>
        <dbReference type="Proteomes" id="UP000198724"/>
    </source>
</evidence>
<accession>A0A1I2XNX0</accession>
<dbReference type="Gene3D" id="2.40.128.490">
    <property type="entry name" value="Uncharacterised protein PF14869, DUF4488"/>
    <property type="match status" value="2"/>
</dbReference>
<evidence type="ECO:0000256" key="1">
    <source>
        <dbReference type="SAM" id="SignalP"/>
    </source>
</evidence>
<dbReference type="EMBL" id="FOOT01000006">
    <property type="protein sequence ID" value="SFH14739.1"/>
    <property type="molecule type" value="Genomic_DNA"/>
</dbReference>
<reference evidence="3" key="1">
    <citation type="submission" date="2016-10" db="EMBL/GenBank/DDBJ databases">
        <authorList>
            <person name="Varghese N."/>
            <person name="Submissions S."/>
        </authorList>
    </citation>
    <scope>NUCLEOTIDE SEQUENCE [LARGE SCALE GENOMIC DNA]</scope>
    <source>
        <strain evidence="3">LP51</strain>
    </source>
</reference>
<feature type="signal peptide" evidence="1">
    <location>
        <begin position="1"/>
        <end position="25"/>
    </location>
</feature>
<sequence length="268" mass="29161">MSFILTNTLHLAISLLSVCAPQAAAQPDSILVQIGQKTQLQEQLKGAWQLGSGTTQFASLPKGATAIAMMEDGYFTVAYFDEAGKKFIGTYGGTYTLQNGKLTQNLEYNTLDTAAVGTTHTLSYTLKNGQLQLKGNKVQETWAKADKISNSPLEGTWRITGRAEEGGKVNPIHTTGTRKTLKILSGNRFQWIAFDSGNKSFSGTGGGTYTAENGTYTEYIEFFSRDSSRVGASLSFNFEVKDGKWHHSGTSSTGKPINEVWERISTLK</sequence>
<dbReference type="Proteomes" id="UP000198724">
    <property type="component" value="Unassembled WGS sequence"/>
</dbReference>